<keyword evidence="6" id="KW-1185">Reference proteome</keyword>
<keyword evidence="3" id="KW-0547">Nucleotide-binding</keyword>
<dbReference type="GO" id="GO:0003924">
    <property type="term" value="F:GTPase activity"/>
    <property type="evidence" value="ECO:0007669"/>
    <property type="project" value="InterPro"/>
</dbReference>
<evidence type="ECO:0008006" key="7">
    <source>
        <dbReference type="Google" id="ProtNLM"/>
    </source>
</evidence>
<dbReference type="PROSITE" id="PS51419">
    <property type="entry name" value="RAB"/>
    <property type="match status" value="1"/>
</dbReference>
<accession>A0A8I6RWP9</accession>
<dbReference type="GO" id="GO:0005525">
    <property type="term" value="F:GTP binding"/>
    <property type="evidence" value="ECO:0007669"/>
    <property type="project" value="InterPro"/>
</dbReference>
<comment type="subcellular location">
    <subcellularLocation>
        <location evidence="1">Membrane</location>
    </subcellularLocation>
</comment>
<dbReference type="Gene3D" id="3.40.50.300">
    <property type="entry name" value="P-loop containing nucleotide triphosphate hydrolases"/>
    <property type="match status" value="1"/>
</dbReference>
<dbReference type="SUPFAM" id="SSF52540">
    <property type="entry name" value="P-loop containing nucleoside triphosphate hydrolases"/>
    <property type="match status" value="1"/>
</dbReference>
<dbReference type="SMART" id="SM00177">
    <property type="entry name" value="ARF"/>
    <property type="match status" value="1"/>
</dbReference>
<organism evidence="5 6">
    <name type="scientific">Cimex lectularius</name>
    <name type="common">Bed bug</name>
    <name type="synonym">Acanthia lectularia</name>
    <dbReference type="NCBI Taxonomy" id="79782"/>
    <lineage>
        <taxon>Eukaryota</taxon>
        <taxon>Metazoa</taxon>
        <taxon>Ecdysozoa</taxon>
        <taxon>Arthropoda</taxon>
        <taxon>Hexapoda</taxon>
        <taxon>Insecta</taxon>
        <taxon>Pterygota</taxon>
        <taxon>Neoptera</taxon>
        <taxon>Paraneoptera</taxon>
        <taxon>Hemiptera</taxon>
        <taxon>Heteroptera</taxon>
        <taxon>Panheteroptera</taxon>
        <taxon>Cimicomorpha</taxon>
        <taxon>Cimicidae</taxon>
        <taxon>Cimex</taxon>
    </lineage>
</organism>
<dbReference type="NCBIfam" id="TIGR00231">
    <property type="entry name" value="small_GTP"/>
    <property type="match status" value="1"/>
</dbReference>
<proteinExistence type="inferred from homology"/>
<dbReference type="AlphaFoldDB" id="A0A8I6RWP9"/>
<keyword evidence="4" id="KW-0472">Membrane</keyword>
<dbReference type="InterPro" id="IPR027417">
    <property type="entry name" value="P-loop_NTPase"/>
</dbReference>
<evidence type="ECO:0000313" key="6">
    <source>
        <dbReference type="Proteomes" id="UP000494040"/>
    </source>
</evidence>
<dbReference type="FunFam" id="3.40.50.300:FF:001193">
    <property type="entry name" value="Rab family, other"/>
    <property type="match status" value="1"/>
</dbReference>
<dbReference type="PANTHER" id="PTHR47979">
    <property type="entry name" value="DRAB11-RELATED"/>
    <property type="match status" value="1"/>
</dbReference>
<dbReference type="KEGG" id="clec:106667850"/>
<dbReference type="Pfam" id="PF00071">
    <property type="entry name" value="Ras"/>
    <property type="match status" value="1"/>
</dbReference>
<evidence type="ECO:0000256" key="1">
    <source>
        <dbReference type="ARBA" id="ARBA00004370"/>
    </source>
</evidence>
<comment type="similarity">
    <text evidence="2">Belongs to the small GTPase superfamily. Rab family.</text>
</comment>
<dbReference type="OrthoDB" id="9989112at2759"/>
<gene>
    <name evidence="5" type="primary">106667850</name>
</gene>
<evidence type="ECO:0000313" key="5">
    <source>
        <dbReference type="EnsemblMetazoa" id="XP_014251556.1"/>
    </source>
</evidence>
<sequence length="212" mass="23716">MTESYDFLFKFIVIGSAGSGKSCLLHQFIEKKFKSESSHTIGVEFGTKIVTIGGKNIKLQIWDTAGQERYRCLTRSYYRGAAGALLVYDIANRESYNSLGEWLADAKSLASPNIVIILAGNKKDLEDERQVTFLEACRFAQENELVYLETCAKSGENVEEAFLKCCQTILSKIQNGELDPDRIGSGIQFGTSKPRTLKQEHGRKQPDCFCTM</sequence>
<dbReference type="SMART" id="SM00173">
    <property type="entry name" value="RAS"/>
    <property type="match status" value="1"/>
</dbReference>
<evidence type="ECO:0000256" key="4">
    <source>
        <dbReference type="ARBA" id="ARBA00023136"/>
    </source>
</evidence>
<reference evidence="5" key="1">
    <citation type="submission" date="2022-01" db="UniProtKB">
        <authorList>
            <consortium name="EnsemblMetazoa"/>
        </authorList>
    </citation>
    <scope>IDENTIFICATION</scope>
</reference>
<dbReference type="PRINTS" id="PR00449">
    <property type="entry name" value="RASTRNSFRMNG"/>
</dbReference>
<dbReference type="InterPro" id="IPR005225">
    <property type="entry name" value="Small_GTP-bd"/>
</dbReference>
<dbReference type="SMART" id="SM00175">
    <property type="entry name" value="RAB"/>
    <property type="match status" value="1"/>
</dbReference>
<dbReference type="EnsemblMetazoa" id="XM_014396070.2">
    <property type="protein sequence ID" value="XP_014251556.1"/>
    <property type="gene ID" value="LOC106667850"/>
</dbReference>
<dbReference type="Proteomes" id="UP000494040">
    <property type="component" value="Unassembled WGS sequence"/>
</dbReference>
<evidence type="ECO:0000256" key="3">
    <source>
        <dbReference type="ARBA" id="ARBA00022741"/>
    </source>
</evidence>
<dbReference type="GO" id="GO:0016020">
    <property type="term" value="C:membrane"/>
    <property type="evidence" value="ECO:0007669"/>
    <property type="project" value="UniProtKB-SubCell"/>
</dbReference>
<dbReference type="SMART" id="SM00176">
    <property type="entry name" value="RAN"/>
    <property type="match status" value="1"/>
</dbReference>
<dbReference type="InterPro" id="IPR050209">
    <property type="entry name" value="Rab_GTPases_membrane_traffic"/>
</dbReference>
<dbReference type="OMA" id="ASQNICI"/>
<evidence type="ECO:0000256" key="2">
    <source>
        <dbReference type="ARBA" id="ARBA00006270"/>
    </source>
</evidence>
<dbReference type="PROSITE" id="PS51421">
    <property type="entry name" value="RAS"/>
    <property type="match status" value="1"/>
</dbReference>
<protein>
    <recommendedName>
        <fullName evidence="7">Ras-related protein Rab-4B</fullName>
    </recommendedName>
</protein>
<dbReference type="InterPro" id="IPR001806">
    <property type="entry name" value="Small_GTPase"/>
</dbReference>
<name>A0A8I6RWP9_CIMLE</name>
<dbReference type="SMART" id="SM00174">
    <property type="entry name" value="RHO"/>
    <property type="match status" value="1"/>
</dbReference>